<dbReference type="RefSeq" id="WP_116209059.1">
    <property type="nucleotide sequence ID" value="NZ_QUNR01000006.1"/>
</dbReference>
<accession>A0A3E0H1E8</accession>
<dbReference type="Proteomes" id="UP000256774">
    <property type="component" value="Unassembled WGS sequence"/>
</dbReference>
<gene>
    <name evidence="1" type="ORF">DFR26_2203</name>
</gene>
<evidence type="ECO:0008006" key="3">
    <source>
        <dbReference type="Google" id="ProtNLM"/>
    </source>
</evidence>
<protein>
    <recommendedName>
        <fullName evidence="3">HEPN domain-containing protein</fullName>
    </recommendedName>
</protein>
<dbReference type="AlphaFoldDB" id="A0A3E0H1E8"/>
<evidence type="ECO:0000313" key="2">
    <source>
        <dbReference type="Proteomes" id="UP000256774"/>
    </source>
</evidence>
<sequence length="177" mass="20588">MIEFEESVSTPESWFRQSWEMYEASKALYEVFSDREPIQSEHDNYRRVGAMKGAMLLLGLSAENALKGAFVFQSKPDLSKDRLDPKHFHKIAHDLSDVARKLDLDLTESQRDLLERLTIFVQWASKYQAPLRKSEHEKASGKMKLVYPSDYELVEDLISDLRNNSGFDETYGWPYKS</sequence>
<evidence type="ECO:0000313" key="1">
    <source>
        <dbReference type="EMBL" id="REH35870.1"/>
    </source>
</evidence>
<comment type="caution">
    <text evidence="1">The sequence shown here is derived from an EMBL/GenBank/DDBJ whole genome shotgun (WGS) entry which is preliminary data.</text>
</comment>
<keyword evidence="2" id="KW-1185">Reference proteome</keyword>
<dbReference type="EMBL" id="QUNR01000006">
    <property type="protein sequence ID" value="REH35870.1"/>
    <property type="molecule type" value="Genomic_DNA"/>
</dbReference>
<proteinExistence type="predicted"/>
<organism evidence="1 2">
    <name type="scientific">Paraperlucidibaca baekdonensis</name>
    <dbReference type="NCBI Taxonomy" id="748120"/>
    <lineage>
        <taxon>Bacteria</taxon>
        <taxon>Pseudomonadati</taxon>
        <taxon>Pseudomonadota</taxon>
        <taxon>Gammaproteobacteria</taxon>
        <taxon>Moraxellales</taxon>
        <taxon>Moraxellaceae</taxon>
        <taxon>Paraperlucidibaca</taxon>
    </lineage>
</organism>
<dbReference type="OrthoDB" id="7059240at2"/>
<name>A0A3E0H1E8_9GAMM</name>
<reference evidence="1 2" key="1">
    <citation type="submission" date="2018-08" db="EMBL/GenBank/DDBJ databases">
        <title>Genomic Encyclopedia of Type Strains, Phase IV (KMG-IV): sequencing the most valuable type-strain genomes for metagenomic binning, comparative biology and taxonomic classification.</title>
        <authorList>
            <person name="Goeker M."/>
        </authorList>
    </citation>
    <scope>NUCLEOTIDE SEQUENCE [LARGE SCALE GENOMIC DNA]</scope>
    <source>
        <strain evidence="1 2">DSM 26022</strain>
    </source>
</reference>